<evidence type="ECO:0000256" key="3">
    <source>
        <dbReference type="ARBA" id="ARBA00022475"/>
    </source>
</evidence>
<comment type="caution">
    <text evidence="9">The sequence shown here is derived from an EMBL/GenBank/DDBJ whole genome shotgun (WGS) entry which is preliminary data.</text>
</comment>
<dbReference type="GO" id="GO:0005886">
    <property type="term" value="C:plasma membrane"/>
    <property type="evidence" value="ECO:0007669"/>
    <property type="project" value="UniProtKB-SubCell"/>
</dbReference>
<evidence type="ECO:0000256" key="2">
    <source>
        <dbReference type="ARBA" id="ARBA00022448"/>
    </source>
</evidence>
<reference evidence="9" key="1">
    <citation type="journal article" date="2021" name="Genes Genomics">
        <title>Comparative genomic analysis of Mycoplasma anatis strains.</title>
        <authorList>
            <person name="Zhou Q."/>
            <person name="Mai K."/>
            <person name="Yang D."/>
            <person name="Liu J."/>
            <person name="Yan Z."/>
            <person name="Luo C."/>
            <person name="Tan Y."/>
            <person name="Cao S."/>
            <person name="Zhou Q."/>
            <person name="Chen L."/>
            <person name="Chen F."/>
        </authorList>
    </citation>
    <scope>NUCLEOTIDE SEQUENCE</scope>
    <source>
        <strain evidence="9">DP07</strain>
    </source>
</reference>
<feature type="transmembrane region" description="Helical" evidence="7">
    <location>
        <begin position="357"/>
        <end position="378"/>
    </location>
</feature>
<comment type="similarity">
    <text evidence="7">Belongs to the binding-protein-dependent transport system permease family.</text>
</comment>
<feature type="transmembrane region" description="Helical" evidence="7">
    <location>
        <begin position="91"/>
        <end position="111"/>
    </location>
</feature>
<feature type="transmembrane region" description="Helical" evidence="7">
    <location>
        <begin position="149"/>
        <end position="168"/>
    </location>
</feature>
<dbReference type="Pfam" id="PF00528">
    <property type="entry name" value="BPD_transp_1"/>
    <property type="match status" value="1"/>
</dbReference>
<feature type="transmembrane region" description="Helical" evidence="7">
    <location>
        <begin position="520"/>
        <end position="538"/>
    </location>
</feature>
<dbReference type="PROSITE" id="PS50928">
    <property type="entry name" value="ABC_TM1"/>
    <property type="match status" value="2"/>
</dbReference>
<accession>A0A9Q3L5U9</accession>
<dbReference type="EMBL" id="JABZFG010000001">
    <property type="protein sequence ID" value="MBW0602378.1"/>
    <property type="molecule type" value="Genomic_DNA"/>
</dbReference>
<dbReference type="PANTHER" id="PTHR30043:SF1">
    <property type="entry name" value="ABC TRANSPORT SYSTEM PERMEASE PROTEIN P69"/>
    <property type="match status" value="1"/>
</dbReference>
<feature type="transmembrane region" description="Helical" evidence="7">
    <location>
        <begin position="296"/>
        <end position="315"/>
    </location>
</feature>
<gene>
    <name evidence="9" type="ORF">MADP07_00086</name>
</gene>
<keyword evidence="2 7" id="KW-0813">Transport</keyword>
<dbReference type="GO" id="GO:0055085">
    <property type="term" value="P:transmembrane transport"/>
    <property type="evidence" value="ECO:0007669"/>
    <property type="project" value="InterPro"/>
</dbReference>
<evidence type="ECO:0000256" key="7">
    <source>
        <dbReference type="RuleBase" id="RU363032"/>
    </source>
</evidence>
<evidence type="ECO:0000313" key="10">
    <source>
        <dbReference type="Proteomes" id="UP000746160"/>
    </source>
</evidence>
<feature type="domain" description="ABC transmembrane type-1" evidence="8">
    <location>
        <begin position="354"/>
        <end position="535"/>
    </location>
</feature>
<keyword evidence="4 7" id="KW-0812">Transmembrane</keyword>
<feature type="transmembrane region" description="Helical" evidence="7">
    <location>
        <begin position="222"/>
        <end position="243"/>
    </location>
</feature>
<evidence type="ECO:0000313" key="9">
    <source>
        <dbReference type="EMBL" id="MBW0602378.1"/>
    </source>
</evidence>
<organism evidence="9 10">
    <name type="scientific">Mycoplasmopsis anatis</name>
    <dbReference type="NCBI Taxonomy" id="171279"/>
    <lineage>
        <taxon>Bacteria</taxon>
        <taxon>Bacillati</taxon>
        <taxon>Mycoplasmatota</taxon>
        <taxon>Mycoplasmoidales</taxon>
        <taxon>Metamycoplasmataceae</taxon>
        <taxon>Mycoplasmopsis</taxon>
    </lineage>
</organism>
<keyword evidence="5 7" id="KW-1133">Transmembrane helix</keyword>
<dbReference type="PANTHER" id="PTHR30043">
    <property type="entry name" value="PHOSPHONATES TRANSPORT SYSTEM PERMEASE PROTEIN"/>
    <property type="match status" value="1"/>
</dbReference>
<comment type="subcellular location">
    <subcellularLocation>
        <location evidence="1 7">Cell membrane</location>
        <topology evidence="1 7">Multi-pass membrane protein</topology>
    </subcellularLocation>
</comment>
<evidence type="ECO:0000259" key="8">
    <source>
        <dbReference type="PROSITE" id="PS50928"/>
    </source>
</evidence>
<feature type="transmembrane region" description="Helical" evidence="7">
    <location>
        <begin position="27"/>
        <end position="50"/>
    </location>
</feature>
<sequence length="543" mass="64908">MNFLTNIQNLLYWKNGNNKKIKSFWKYLIYLILIAFFIFCLIDLNFFTIYPDNLIDLKNTIYKFFLFNSFDEKNFVNNSLWMINWIYFSRTIQYVVLGNFLGFIFSIFTAFYSTKKFHKNKYAILLVKFIIIFLRVLPVFVFISLISNSFSGVLGASLIIFWFTWIWLSSYLTNLFENTSDVEYWQMIYSGKSKLKSFYENIILRNRPKIILMYFLSLESNIRWTTVLGAVGISGIGFLFELYQSKNEYLAITILYLFILIFSLEIIMLIFNKWLFNTHRLKTNSILLNNINNRKLHIVLSILFLVTILISVGIIKDFQTQKINFHNFFRTLIRFLSPNFSDYNKSEFNGLLWTWRIIKQSYVCLIISLFCSLTYSIFLSEKMNHWITSYIFRTVLSFLRMLPSIFVFYLLNIFLDSVGAMSWTLAFTSFRGLTKYISESINSIDIKYFEYYKIMKKNKIFTYKKLVLPFIKKDLISYIQLEFENTCRDSLFYGSFTGWGLGNLYIIYSKKDDIEKISAILIPITIMFVLFELISMYLRRNRR</sequence>
<proteinExistence type="inferred from homology"/>
<protein>
    <submittedName>
        <fullName evidence="9">ABC transporter permease subunit</fullName>
    </submittedName>
</protein>
<feature type="domain" description="ABC transmembrane type-1" evidence="8">
    <location>
        <begin position="88"/>
        <end position="268"/>
    </location>
</feature>
<keyword evidence="3" id="KW-1003">Cell membrane</keyword>
<name>A0A9Q3L5U9_9BACT</name>
<evidence type="ECO:0000256" key="1">
    <source>
        <dbReference type="ARBA" id="ARBA00004651"/>
    </source>
</evidence>
<dbReference type="Proteomes" id="UP000746160">
    <property type="component" value="Unassembled WGS sequence"/>
</dbReference>
<feature type="transmembrane region" description="Helical" evidence="7">
    <location>
        <begin position="123"/>
        <end position="143"/>
    </location>
</feature>
<keyword evidence="6 7" id="KW-0472">Membrane</keyword>
<feature type="transmembrane region" description="Helical" evidence="7">
    <location>
        <begin position="249"/>
        <end position="275"/>
    </location>
</feature>
<evidence type="ECO:0000256" key="5">
    <source>
        <dbReference type="ARBA" id="ARBA00022989"/>
    </source>
</evidence>
<dbReference type="InterPro" id="IPR000515">
    <property type="entry name" value="MetI-like"/>
</dbReference>
<evidence type="ECO:0000256" key="4">
    <source>
        <dbReference type="ARBA" id="ARBA00022692"/>
    </source>
</evidence>
<dbReference type="RefSeq" id="WP_218684491.1">
    <property type="nucleotide sequence ID" value="NZ_JABZEW010000003.1"/>
</dbReference>
<dbReference type="AlphaFoldDB" id="A0A9Q3L5U9"/>
<evidence type="ECO:0000256" key="6">
    <source>
        <dbReference type="ARBA" id="ARBA00023136"/>
    </source>
</evidence>